<name>A0A1H1P2C8_9ACTN</name>
<proteinExistence type="predicted"/>
<dbReference type="AlphaFoldDB" id="A0A1H1P2C8"/>
<dbReference type="Gene3D" id="1.20.120.450">
    <property type="entry name" value="dinb family like domain"/>
    <property type="match status" value="1"/>
</dbReference>
<reference evidence="3" key="1">
    <citation type="submission" date="2016-10" db="EMBL/GenBank/DDBJ databases">
        <authorList>
            <person name="Varghese N."/>
            <person name="Submissions S."/>
        </authorList>
    </citation>
    <scope>NUCLEOTIDE SEQUENCE [LARGE SCALE GENOMIC DNA]</scope>
    <source>
        <strain evidence="3">DSM 22127</strain>
    </source>
</reference>
<dbReference type="SUPFAM" id="SSF109854">
    <property type="entry name" value="DinB/YfiT-like putative metalloenzymes"/>
    <property type="match status" value="1"/>
</dbReference>
<evidence type="ECO:0000256" key="1">
    <source>
        <dbReference type="SAM" id="MobiDB-lite"/>
    </source>
</evidence>
<dbReference type="EMBL" id="LT629757">
    <property type="protein sequence ID" value="SDS05333.1"/>
    <property type="molecule type" value="Genomic_DNA"/>
</dbReference>
<protein>
    <recommendedName>
        <fullName evidence="4">DinB superfamily protein</fullName>
    </recommendedName>
</protein>
<feature type="compositionally biased region" description="Basic and acidic residues" evidence="1">
    <location>
        <begin position="1"/>
        <end position="10"/>
    </location>
</feature>
<dbReference type="Pfam" id="PF04978">
    <property type="entry name" value="MST"/>
    <property type="match status" value="1"/>
</dbReference>
<evidence type="ECO:0000313" key="2">
    <source>
        <dbReference type="EMBL" id="SDS05333.1"/>
    </source>
</evidence>
<sequence length="184" mass="19841">MPEELPHDAGPDGAAPAEAGTADEQLSLGSERAALESFLDAQREGLVRKVAGVIDADARRAPTASALTLLGLLKHATVWERRWFQVVLLGRPSGEPWPDVRGGHEATFAVDEQDTVAHWVAAYREACEASRVAAAGVGLDERCVRTDLLDANLRYVLFHLVEETARHAGHADIIRETIDGSVGF</sequence>
<gene>
    <name evidence="2" type="ORF">SAMN04488570_1028</name>
</gene>
<accession>A0A1H1P2C8</accession>
<organism evidence="2 3">
    <name type="scientific">Nocardioides scoriae</name>
    <dbReference type="NCBI Taxonomy" id="642780"/>
    <lineage>
        <taxon>Bacteria</taxon>
        <taxon>Bacillati</taxon>
        <taxon>Actinomycetota</taxon>
        <taxon>Actinomycetes</taxon>
        <taxon>Propionibacteriales</taxon>
        <taxon>Nocardioidaceae</taxon>
        <taxon>Nocardioides</taxon>
    </lineage>
</organism>
<dbReference type="Proteomes" id="UP000198859">
    <property type="component" value="Chromosome I"/>
</dbReference>
<evidence type="ECO:0000313" key="3">
    <source>
        <dbReference type="Proteomes" id="UP000198859"/>
    </source>
</evidence>
<dbReference type="InterPro" id="IPR007061">
    <property type="entry name" value="MST-like"/>
</dbReference>
<feature type="compositionally biased region" description="Low complexity" evidence="1">
    <location>
        <begin position="11"/>
        <end position="23"/>
    </location>
</feature>
<keyword evidence="3" id="KW-1185">Reference proteome</keyword>
<dbReference type="STRING" id="642780.SAMN04488570_1028"/>
<dbReference type="InterPro" id="IPR034660">
    <property type="entry name" value="DinB/YfiT-like"/>
</dbReference>
<feature type="region of interest" description="Disordered" evidence="1">
    <location>
        <begin position="1"/>
        <end position="24"/>
    </location>
</feature>
<dbReference type="RefSeq" id="WP_197681102.1">
    <property type="nucleotide sequence ID" value="NZ_LT629757.1"/>
</dbReference>
<evidence type="ECO:0008006" key="4">
    <source>
        <dbReference type="Google" id="ProtNLM"/>
    </source>
</evidence>